<proteinExistence type="predicted"/>
<dbReference type="InterPro" id="IPR058238">
    <property type="entry name" value="Lant_leader_dom"/>
</dbReference>
<evidence type="ECO:0000313" key="2">
    <source>
        <dbReference type="Proteomes" id="UP000316778"/>
    </source>
</evidence>
<sequence>MKKHPSKKLSLGKVKIASLSHARQDLVKGGAGILTFQTTCSVLCPTRPCTTPPPPDQFR</sequence>
<gene>
    <name evidence="1" type="ORF">LX66_1975</name>
</gene>
<organism evidence="1 2">
    <name type="scientific">Chitinophaga japonensis</name>
    <name type="common">Flexibacter japonensis</name>
    <dbReference type="NCBI Taxonomy" id="104662"/>
    <lineage>
        <taxon>Bacteria</taxon>
        <taxon>Pseudomonadati</taxon>
        <taxon>Bacteroidota</taxon>
        <taxon>Chitinophagia</taxon>
        <taxon>Chitinophagales</taxon>
        <taxon>Chitinophagaceae</taxon>
        <taxon>Chitinophaga</taxon>
    </lineage>
</organism>
<dbReference type="RefSeq" id="WP_145712458.1">
    <property type="nucleotide sequence ID" value="NZ_BAAAFY010000001.1"/>
</dbReference>
<protein>
    <submittedName>
        <fullName evidence="1">Uncharacterized protein</fullName>
    </submittedName>
</protein>
<comment type="caution">
    <text evidence="1">The sequence shown here is derived from an EMBL/GenBank/DDBJ whole genome shotgun (WGS) entry which is preliminary data.</text>
</comment>
<evidence type="ECO:0000313" key="1">
    <source>
        <dbReference type="EMBL" id="TWI87901.1"/>
    </source>
</evidence>
<dbReference type="OrthoDB" id="9974644at2"/>
<name>A0A562T2P6_CHIJA</name>
<reference evidence="1 2" key="1">
    <citation type="journal article" date="2013" name="Stand. Genomic Sci.">
        <title>Genomic Encyclopedia of Type Strains, Phase I: The one thousand microbial genomes (KMG-I) project.</title>
        <authorList>
            <person name="Kyrpides N.C."/>
            <person name="Woyke T."/>
            <person name="Eisen J.A."/>
            <person name="Garrity G."/>
            <person name="Lilburn T.G."/>
            <person name="Beck B.J."/>
            <person name="Whitman W.B."/>
            <person name="Hugenholtz P."/>
            <person name="Klenk H.P."/>
        </authorList>
    </citation>
    <scope>NUCLEOTIDE SEQUENCE [LARGE SCALE GENOMIC DNA]</scope>
    <source>
        <strain evidence="1 2">DSM 13484</strain>
    </source>
</reference>
<dbReference type="AlphaFoldDB" id="A0A562T2P6"/>
<dbReference type="EMBL" id="VLLG01000003">
    <property type="protein sequence ID" value="TWI87901.1"/>
    <property type="molecule type" value="Genomic_DNA"/>
</dbReference>
<keyword evidence="2" id="KW-1185">Reference proteome</keyword>
<dbReference type="NCBIfam" id="NF038153">
    <property type="entry name" value="lant_leader_L1a"/>
    <property type="match status" value="1"/>
</dbReference>
<accession>A0A562T2P6</accession>
<dbReference type="Proteomes" id="UP000316778">
    <property type="component" value="Unassembled WGS sequence"/>
</dbReference>